<keyword evidence="1" id="KW-1133">Transmembrane helix</keyword>
<protein>
    <submittedName>
        <fullName evidence="3">Amidase</fullName>
        <ecNumber evidence="3">3.5.1.4</ecNumber>
    </submittedName>
</protein>
<dbReference type="InterPro" id="IPR023631">
    <property type="entry name" value="Amidase_dom"/>
</dbReference>
<evidence type="ECO:0000259" key="2">
    <source>
        <dbReference type="Pfam" id="PF01425"/>
    </source>
</evidence>
<reference evidence="3" key="2">
    <citation type="submission" date="2021-04" db="EMBL/GenBank/DDBJ databases">
        <authorList>
            <person name="Dong X."/>
        </authorList>
    </citation>
    <scope>NUCLEOTIDE SEQUENCE</scope>
    <source>
        <strain evidence="3">ZWT</strain>
    </source>
</reference>
<dbReference type="AlphaFoldDB" id="A0A9J6NYR4"/>
<dbReference type="PANTHER" id="PTHR42678">
    <property type="entry name" value="AMIDASE"/>
    <property type="match status" value="1"/>
</dbReference>
<dbReference type="GO" id="GO:0004040">
    <property type="term" value="F:amidase activity"/>
    <property type="evidence" value="ECO:0007669"/>
    <property type="project" value="UniProtKB-EC"/>
</dbReference>
<accession>A0A9J6NYR4</accession>
<name>A0A9J6NYR4_9CLOT</name>
<dbReference type="EC" id="3.5.1.4" evidence="3"/>
<keyword evidence="4" id="KW-1185">Reference proteome</keyword>
<comment type="caution">
    <text evidence="3">The sequence shown here is derived from an EMBL/GenBank/DDBJ whole genome shotgun (WGS) entry which is preliminary data.</text>
</comment>
<feature type="transmembrane region" description="Helical" evidence="1">
    <location>
        <begin position="7"/>
        <end position="24"/>
    </location>
</feature>
<dbReference type="Pfam" id="PF01425">
    <property type="entry name" value="Amidase"/>
    <property type="match status" value="1"/>
</dbReference>
<evidence type="ECO:0000256" key="1">
    <source>
        <dbReference type="SAM" id="Phobius"/>
    </source>
</evidence>
<keyword evidence="1" id="KW-0812">Transmembrane</keyword>
<keyword evidence="3" id="KW-0378">Hydrolase</keyword>
<proteinExistence type="predicted"/>
<reference evidence="3" key="1">
    <citation type="journal article" date="2021" name="mSystems">
        <title>Bacteria and Archaea Synergistically Convert Glycine Betaine to Biogenic Methane in the Formosa Cold Seep of the South China Sea.</title>
        <authorList>
            <person name="Li L."/>
            <person name="Zhang W."/>
            <person name="Zhang S."/>
            <person name="Song L."/>
            <person name="Sun Q."/>
            <person name="Zhang H."/>
            <person name="Xiang H."/>
            <person name="Dong X."/>
        </authorList>
    </citation>
    <scope>NUCLEOTIDE SEQUENCE</scope>
    <source>
        <strain evidence="3">ZWT</strain>
    </source>
</reference>
<dbReference type="SUPFAM" id="SSF75304">
    <property type="entry name" value="Amidase signature (AS) enzymes"/>
    <property type="match status" value="1"/>
</dbReference>
<dbReference type="RefSeq" id="WP_250857634.1">
    <property type="nucleotide sequence ID" value="NZ_JAGSOJ010000001.1"/>
</dbReference>
<dbReference type="InterPro" id="IPR036928">
    <property type="entry name" value="AS_sf"/>
</dbReference>
<evidence type="ECO:0000313" key="4">
    <source>
        <dbReference type="Proteomes" id="UP001056429"/>
    </source>
</evidence>
<dbReference type="EMBL" id="JAGSOJ010000001">
    <property type="protein sequence ID" value="MCM1988765.1"/>
    <property type="molecule type" value="Genomic_DNA"/>
</dbReference>
<dbReference type="Proteomes" id="UP001056429">
    <property type="component" value="Unassembled WGS sequence"/>
</dbReference>
<dbReference type="Gene3D" id="3.90.1300.10">
    <property type="entry name" value="Amidase signature (AS) domain"/>
    <property type="match status" value="1"/>
</dbReference>
<evidence type="ECO:0000313" key="3">
    <source>
        <dbReference type="EMBL" id="MCM1988765.1"/>
    </source>
</evidence>
<dbReference type="PANTHER" id="PTHR42678:SF34">
    <property type="entry name" value="OS04G0183300 PROTEIN"/>
    <property type="match status" value="1"/>
</dbReference>
<organism evidence="3 4">
    <name type="scientific">Oceanirhabdus seepicola</name>
    <dbReference type="NCBI Taxonomy" id="2828781"/>
    <lineage>
        <taxon>Bacteria</taxon>
        <taxon>Bacillati</taxon>
        <taxon>Bacillota</taxon>
        <taxon>Clostridia</taxon>
        <taxon>Eubacteriales</taxon>
        <taxon>Clostridiaceae</taxon>
        <taxon>Oceanirhabdus</taxon>
    </lineage>
</organism>
<gene>
    <name evidence="3" type="ORF">KDK92_03360</name>
</gene>
<feature type="domain" description="Amidase" evidence="2">
    <location>
        <begin position="100"/>
        <end position="480"/>
    </location>
</feature>
<keyword evidence="1" id="KW-0472">Membrane</keyword>
<sequence length="551" mass="60449">MKILKKILIGGLILAVGAGGFLYYKIKGFMPDGQIKAQVKKQYTNEVKTSCKKTLDFSPFKESMEKISEERFKELEELILHSDVTKIQEGFKNKTYSVEEVTAFYLIRIEMYDENKLNTVIELNPDAIEIAKQLDKQLDNGKIDGNLFGIPVLLKDNIGTGDKMHNTAGAAALENSKCDRDAFIVGKIRKANGIILGKANMSEWANFMSSNSSNGYSALGGQTHNPYGSFDVGGSSSGSAASVAAGLAPISIGSETAGSMIYPSSQNSVVGIKPSLGLLSRDRIIPIAEAQDTAGTIGKNVKDAVILFNELVGFDSNDIETENAKEFEGVDYTKFLDKDGLKGMKIGLLVDDMVVSNYRKGDKEILDKAVEDLKNLGAEVIEVKAGEEAFGVNYMNVLVHGYKNDVNQYLKNIGSKDIKNIEDIIKFNKEDMENRAPYNQALIEMAQENKFTEEEIKKDIENNRKVAGDAIDKVLKDNDVEVLLTLSNYFSGVYAPAGYPAITIPTGYREGGEPIGITLVASKFEEGKLIKAAYSYEQGTKNRKDPKMIIE</sequence>